<organism evidence="4 5">
    <name type="scientific">Bacillus cereus</name>
    <dbReference type="NCBI Taxonomy" id="1396"/>
    <lineage>
        <taxon>Bacteria</taxon>
        <taxon>Bacillati</taxon>
        <taxon>Bacillota</taxon>
        <taxon>Bacilli</taxon>
        <taxon>Bacillales</taxon>
        <taxon>Bacillaceae</taxon>
        <taxon>Bacillus</taxon>
        <taxon>Bacillus cereus group</taxon>
    </lineage>
</organism>
<keyword evidence="2" id="KW-0663">Pyridoxal phosphate</keyword>
<comment type="caution">
    <text evidence="4">The sequence shown here is derived from an EMBL/GenBank/DDBJ whole genome shotgun (WGS) entry which is preliminary data.</text>
</comment>
<accession>A0A2B9DR94</accession>
<dbReference type="RefSeq" id="WP_098777953.1">
    <property type="nucleotide sequence ID" value="NZ_NUHO01000079.1"/>
</dbReference>
<sequence length="323" mass="36430">MILNHFEEFSKNVGNTPLIKLECEETKNLSIYAKCEWHNPTGSIKDRAALEMINKYLQEADKKQHILEYSGGSLARSIGYLCYYLGIECTLVLSSATGQSLLNELEYYGANVILVDKCKGFYAVIEKAIEISKQKQELYFLFQHYNHANLLSHIEGTGREIIAQMNEKPIHAWVASAGTGGTIMGVYKAVKKYTKNVELHLVMPAELPYGSEQPPNALKKYAGSGGFGLGRKQHFIEKEDNLIEKQWTYSYEDTLYEMARFYKDTGMKIGTSAAANLLAAKQIGKEKGAKFNVVTVFPDAGSREEWSDVKKLIETKKNKVFYN</sequence>
<dbReference type="InterPro" id="IPR050214">
    <property type="entry name" value="Cys_Synth/Cystath_Beta-Synth"/>
</dbReference>
<dbReference type="AlphaFoldDB" id="A0A2B9DR94"/>
<gene>
    <name evidence="4" type="ORF">CN958_18535</name>
</gene>
<dbReference type="InterPro" id="IPR000634">
    <property type="entry name" value="Ser/Thr_deHydtase_PyrdxlP-BS"/>
</dbReference>
<dbReference type="PANTHER" id="PTHR10314">
    <property type="entry name" value="CYSTATHIONINE BETA-SYNTHASE"/>
    <property type="match status" value="1"/>
</dbReference>
<evidence type="ECO:0000313" key="5">
    <source>
        <dbReference type="Proteomes" id="UP000222054"/>
    </source>
</evidence>
<dbReference type="InterPro" id="IPR001926">
    <property type="entry name" value="TrpB-like_PALP"/>
</dbReference>
<dbReference type="Pfam" id="PF00291">
    <property type="entry name" value="PALP"/>
    <property type="match status" value="1"/>
</dbReference>
<dbReference type="GO" id="GO:0006535">
    <property type="term" value="P:cysteine biosynthetic process from serine"/>
    <property type="evidence" value="ECO:0007669"/>
    <property type="project" value="InterPro"/>
</dbReference>
<evidence type="ECO:0000259" key="3">
    <source>
        <dbReference type="Pfam" id="PF00291"/>
    </source>
</evidence>
<dbReference type="InterPro" id="IPR036052">
    <property type="entry name" value="TrpB-like_PALP_sf"/>
</dbReference>
<evidence type="ECO:0000256" key="1">
    <source>
        <dbReference type="ARBA" id="ARBA00001933"/>
    </source>
</evidence>
<dbReference type="SUPFAM" id="SSF53686">
    <property type="entry name" value="Tryptophan synthase beta subunit-like PLP-dependent enzymes"/>
    <property type="match status" value="1"/>
</dbReference>
<dbReference type="GO" id="GO:0030170">
    <property type="term" value="F:pyridoxal phosphate binding"/>
    <property type="evidence" value="ECO:0007669"/>
    <property type="project" value="InterPro"/>
</dbReference>
<dbReference type="PROSITE" id="PS00901">
    <property type="entry name" value="CYS_SYNTHASE"/>
    <property type="match status" value="1"/>
</dbReference>
<proteinExistence type="predicted"/>
<dbReference type="Proteomes" id="UP000222054">
    <property type="component" value="Unassembled WGS sequence"/>
</dbReference>
<dbReference type="Gene3D" id="3.40.50.1100">
    <property type="match status" value="2"/>
</dbReference>
<feature type="domain" description="Tryptophan synthase beta chain-like PALP" evidence="3">
    <location>
        <begin position="11"/>
        <end position="299"/>
    </location>
</feature>
<name>A0A2B9DR94_BACCE</name>
<reference evidence="4 5" key="1">
    <citation type="submission" date="2017-09" db="EMBL/GenBank/DDBJ databases">
        <title>Large-scale bioinformatics analysis of Bacillus genomes uncovers conserved roles of natural products in bacterial physiology.</title>
        <authorList>
            <consortium name="Agbiome Team Llc"/>
            <person name="Bleich R.M."/>
            <person name="Grubbs K.J."/>
            <person name="Santa Maria K.C."/>
            <person name="Allen S.E."/>
            <person name="Farag S."/>
            <person name="Shank E.A."/>
            <person name="Bowers A."/>
        </authorList>
    </citation>
    <scope>NUCLEOTIDE SEQUENCE [LARGE SCALE GENOMIC DNA]</scope>
    <source>
        <strain evidence="4 5">AFS053130</strain>
    </source>
</reference>
<evidence type="ECO:0000313" key="4">
    <source>
        <dbReference type="EMBL" id="PGM91400.1"/>
    </source>
</evidence>
<dbReference type="PROSITE" id="PS00165">
    <property type="entry name" value="DEHYDRATASE_SER_THR"/>
    <property type="match status" value="1"/>
</dbReference>
<evidence type="ECO:0000256" key="2">
    <source>
        <dbReference type="ARBA" id="ARBA00022898"/>
    </source>
</evidence>
<dbReference type="GO" id="GO:0016765">
    <property type="term" value="F:transferase activity, transferring alkyl or aryl (other than methyl) groups"/>
    <property type="evidence" value="ECO:0007669"/>
    <property type="project" value="UniProtKB-ARBA"/>
</dbReference>
<dbReference type="InterPro" id="IPR001216">
    <property type="entry name" value="P-phosphate_BS"/>
</dbReference>
<dbReference type="EMBL" id="NUHO01000079">
    <property type="protein sequence ID" value="PGM91400.1"/>
    <property type="molecule type" value="Genomic_DNA"/>
</dbReference>
<protein>
    <submittedName>
        <fullName evidence="4">Cysteine synthase</fullName>
    </submittedName>
</protein>
<comment type="cofactor">
    <cofactor evidence="1">
        <name>pyridoxal 5'-phosphate</name>
        <dbReference type="ChEBI" id="CHEBI:597326"/>
    </cofactor>
</comment>